<name>A0A371EZT7_MUCPR</name>
<dbReference type="AlphaFoldDB" id="A0A371EZT7"/>
<organism evidence="1 2">
    <name type="scientific">Mucuna pruriens</name>
    <name type="common">Velvet bean</name>
    <name type="synonym">Dolichos pruriens</name>
    <dbReference type="NCBI Taxonomy" id="157652"/>
    <lineage>
        <taxon>Eukaryota</taxon>
        <taxon>Viridiplantae</taxon>
        <taxon>Streptophyta</taxon>
        <taxon>Embryophyta</taxon>
        <taxon>Tracheophyta</taxon>
        <taxon>Spermatophyta</taxon>
        <taxon>Magnoliopsida</taxon>
        <taxon>eudicotyledons</taxon>
        <taxon>Gunneridae</taxon>
        <taxon>Pentapetalae</taxon>
        <taxon>rosids</taxon>
        <taxon>fabids</taxon>
        <taxon>Fabales</taxon>
        <taxon>Fabaceae</taxon>
        <taxon>Papilionoideae</taxon>
        <taxon>50 kb inversion clade</taxon>
        <taxon>NPAAA clade</taxon>
        <taxon>indigoferoid/millettioid clade</taxon>
        <taxon>Phaseoleae</taxon>
        <taxon>Mucuna</taxon>
    </lineage>
</organism>
<sequence length="163" mass="18378">MFQKLRLPTSNLEECLGTLFGFAEEQVEIRGMVEIETIFGVGASARSLPITYIVVNIWASYNMIIGPPALNKLRAVVSTLHLCMKYPVGKGVGFIKADKNIACRMQKTRIGPALDGQLEERLIHFLMENHGVFAWTPTDMPWIDLDFLCHRLSITRNTLQLTL</sequence>
<protein>
    <submittedName>
        <fullName evidence="1">Uncharacterized protein</fullName>
    </submittedName>
</protein>
<evidence type="ECO:0000313" key="2">
    <source>
        <dbReference type="Proteomes" id="UP000257109"/>
    </source>
</evidence>
<evidence type="ECO:0000313" key="1">
    <source>
        <dbReference type="EMBL" id="RDX71557.1"/>
    </source>
</evidence>
<keyword evidence="2" id="KW-1185">Reference proteome</keyword>
<comment type="caution">
    <text evidence="1">The sequence shown here is derived from an EMBL/GenBank/DDBJ whole genome shotgun (WGS) entry which is preliminary data.</text>
</comment>
<dbReference type="EMBL" id="QJKJ01011282">
    <property type="protein sequence ID" value="RDX71557.1"/>
    <property type="molecule type" value="Genomic_DNA"/>
</dbReference>
<dbReference type="Proteomes" id="UP000257109">
    <property type="component" value="Unassembled WGS sequence"/>
</dbReference>
<dbReference type="OrthoDB" id="2919534at2759"/>
<accession>A0A371EZT7</accession>
<proteinExistence type="predicted"/>
<dbReference type="PANTHER" id="PTHR33240:SF15">
    <property type="entry name" value="GAG-PRO-LIKE PROTEIN"/>
    <property type="match status" value="1"/>
</dbReference>
<gene>
    <name evidence="1" type="ORF">CR513_49079</name>
</gene>
<dbReference type="PANTHER" id="PTHR33240">
    <property type="entry name" value="OS08G0508500 PROTEIN"/>
    <property type="match status" value="1"/>
</dbReference>
<feature type="non-terminal residue" evidence="1">
    <location>
        <position position="1"/>
    </location>
</feature>
<reference evidence="1" key="1">
    <citation type="submission" date="2018-05" db="EMBL/GenBank/DDBJ databases">
        <title>Draft genome of Mucuna pruriens seed.</title>
        <authorList>
            <person name="Nnadi N.E."/>
            <person name="Vos R."/>
            <person name="Hasami M.H."/>
            <person name="Devisetty U.K."/>
            <person name="Aguiy J.C."/>
        </authorList>
    </citation>
    <scope>NUCLEOTIDE SEQUENCE [LARGE SCALE GENOMIC DNA]</scope>
    <source>
        <strain evidence="1">JCA_2017</strain>
    </source>
</reference>